<dbReference type="GO" id="GO:0000270">
    <property type="term" value="P:peptidoglycan metabolic process"/>
    <property type="evidence" value="ECO:0007669"/>
    <property type="project" value="TreeGrafter"/>
</dbReference>
<dbReference type="Proteomes" id="UP000214975">
    <property type="component" value="Chromosome"/>
</dbReference>
<dbReference type="PANTHER" id="PTHR30336">
    <property type="entry name" value="INNER MEMBRANE PROTEIN, PROBABLE PERMEASE"/>
    <property type="match status" value="1"/>
</dbReference>
<accession>A0A223HZQ4</accession>
<protein>
    <submittedName>
        <fullName evidence="2">Putative membrane protein</fullName>
    </submittedName>
</protein>
<name>A0A223HZQ4_THETR</name>
<evidence type="ECO:0000259" key="1">
    <source>
        <dbReference type="Pfam" id="PF02698"/>
    </source>
</evidence>
<reference evidence="2 3" key="1">
    <citation type="submission" date="2016-08" db="EMBL/GenBank/DDBJ databases">
        <title>A novel genetic cassette of butanologenic Thermoanaerobacterium thermosaccharolyticum that directly convert cellulose to butanol.</title>
        <authorList>
            <person name="Li T."/>
            <person name="He J."/>
        </authorList>
    </citation>
    <scope>NUCLEOTIDE SEQUENCE [LARGE SCALE GENOMIC DNA]</scope>
    <source>
        <strain evidence="2 3">TG57</strain>
    </source>
</reference>
<evidence type="ECO:0000313" key="3">
    <source>
        <dbReference type="Proteomes" id="UP000214975"/>
    </source>
</evidence>
<gene>
    <name evidence="2" type="ORF">Thert_01997</name>
</gene>
<dbReference type="CDD" id="cd06259">
    <property type="entry name" value="YdcF-like"/>
    <property type="match status" value="1"/>
</dbReference>
<dbReference type="InterPro" id="IPR003848">
    <property type="entry name" value="DUF218"/>
</dbReference>
<dbReference type="GO" id="GO:0043164">
    <property type="term" value="P:Gram-negative-bacterium-type cell wall biogenesis"/>
    <property type="evidence" value="ECO:0007669"/>
    <property type="project" value="TreeGrafter"/>
</dbReference>
<dbReference type="EMBL" id="CP016893">
    <property type="protein sequence ID" value="AST57950.1"/>
    <property type="molecule type" value="Genomic_DNA"/>
</dbReference>
<evidence type="ECO:0000313" key="2">
    <source>
        <dbReference type="EMBL" id="AST57950.1"/>
    </source>
</evidence>
<dbReference type="InterPro" id="IPR051599">
    <property type="entry name" value="Cell_Envelope_Assoc"/>
</dbReference>
<organism evidence="2 3">
    <name type="scientific">Thermoanaerobacterium thermosaccharolyticum</name>
    <name type="common">Clostridium thermosaccharolyticum</name>
    <dbReference type="NCBI Taxonomy" id="1517"/>
    <lineage>
        <taxon>Bacteria</taxon>
        <taxon>Bacillati</taxon>
        <taxon>Bacillota</taxon>
        <taxon>Clostridia</taxon>
        <taxon>Thermoanaerobacterales</taxon>
        <taxon>Thermoanaerobacteraceae</taxon>
        <taxon>Thermoanaerobacterium</taxon>
    </lineage>
</organism>
<dbReference type="GO" id="GO:0005886">
    <property type="term" value="C:plasma membrane"/>
    <property type="evidence" value="ECO:0007669"/>
    <property type="project" value="TreeGrafter"/>
</dbReference>
<feature type="domain" description="DUF218" evidence="1">
    <location>
        <begin position="40"/>
        <end position="102"/>
    </location>
</feature>
<dbReference type="AlphaFoldDB" id="A0A223HZQ4"/>
<sequence length="106" mass="11694">MKLLIKITAVLITFVVFLNIIAELQVIKFAYNVKPAKSKAIIVLGCAVYGKNPSPFFKERLNEVIRFYKAGHGKHIIVSGGKGSGENISQAEAGKEYLLTHNIIYS</sequence>
<dbReference type="Pfam" id="PF02698">
    <property type="entry name" value="DUF218"/>
    <property type="match status" value="1"/>
</dbReference>
<dbReference type="PANTHER" id="PTHR30336:SF4">
    <property type="entry name" value="ENVELOPE BIOGENESIS FACTOR ELYC"/>
    <property type="match status" value="1"/>
</dbReference>
<proteinExistence type="predicted"/>
<dbReference type="RefSeq" id="WP_237268725.1">
    <property type="nucleotide sequence ID" value="NZ_CP016893.1"/>
</dbReference>